<dbReference type="GO" id="GO:0005096">
    <property type="term" value="F:GTPase activator activity"/>
    <property type="evidence" value="ECO:0007669"/>
    <property type="project" value="UniProtKB-KW"/>
</dbReference>
<organism evidence="4 5">
    <name type="scientific">Fragilariopsis cylindrus CCMP1102</name>
    <dbReference type="NCBI Taxonomy" id="635003"/>
    <lineage>
        <taxon>Eukaryota</taxon>
        <taxon>Sar</taxon>
        <taxon>Stramenopiles</taxon>
        <taxon>Ochrophyta</taxon>
        <taxon>Bacillariophyta</taxon>
        <taxon>Bacillariophyceae</taxon>
        <taxon>Bacillariophycidae</taxon>
        <taxon>Bacillariales</taxon>
        <taxon>Bacillariaceae</taxon>
        <taxon>Fragilariopsis</taxon>
    </lineage>
</organism>
<dbReference type="GO" id="GO:0031267">
    <property type="term" value="F:small GTPase binding"/>
    <property type="evidence" value="ECO:0007669"/>
    <property type="project" value="TreeGrafter"/>
</dbReference>
<sequence length="185" mass="20971">MHCSDQSMRAISDILSPTGTKLLHLGLKNNLSHPESKLNVENLFQALTHNRYLTYLKISGNNLNDEDMARLSRILTTEESNIITSIRTLSVTDNLISDEGLLTLASRLSDTKSLKHLDVRRNPITDRSKKAMISALKNNVQIERLDLDGSWDTEKFWWLSLNRGGRRALQTTTENNTTVPSNLWP</sequence>
<evidence type="ECO:0000256" key="1">
    <source>
        <dbReference type="ARBA" id="ARBA00022468"/>
    </source>
</evidence>
<dbReference type="GO" id="GO:0005634">
    <property type="term" value="C:nucleus"/>
    <property type="evidence" value="ECO:0007669"/>
    <property type="project" value="TreeGrafter"/>
</dbReference>
<dbReference type="Proteomes" id="UP000095751">
    <property type="component" value="Unassembled WGS sequence"/>
</dbReference>
<dbReference type="SUPFAM" id="SSF52047">
    <property type="entry name" value="RNI-like"/>
    <property type="match status" value="1"/>
</dbReference>
<dbReference type="PANTHER" id="PTHR24113:SF12">
    <property type="entry name" value="RAN GTPASE-ACTIVATING PROTEIN 1"/>
    <property type="match status" value="1"/>
</dbReference>
<evidence type="ECO:0000256" key="3">
    <source>
        <dbReference type="ARBA" id="ARBA00022737"/>
    </source>
</evidence>
<dbReference type="EMBL" id="KV784354">
    <property type="protein sequence ID" value="OEU21221.1"/>
    <property type="molecule type" value="Genomic_DNA"/>
</dbReference>
<evidence type="ECO:0000313" key="4">
    <source>
        <dbReference type="EMBL" id="OEU21221.1"/>
    </source>
</evidence>
<protein>
    <submittedName>
        <fullName evidence="4">RNI-like protein</fullName>
    </submittedName>
</protein>
<keyword evidence="1" id="KW-0343">GTPase activation</keyword>
<dbReference type="GO" id="GO:0048471">
    <property type="term" value="C:perinuclear region of cytoplasm"/>
    <property type="evidence" value="ECO:0007669"/>
    <property type="project" value="TreeGrafter"/>
</dbReference>
<name>A0A1E7FSR2_9STRA</name>
<keyword evidence="2" id="KW-0433">Leucine-rich repeat</keyword>
<dbReference type="SMART" id="SM00368">
    <property type="entry name" value="LRR_RI"/>
    <property type="match status" value="3"/>
</dbReference>
<keyword evidence="5" id="KW-1185">Reference proteome</keyword>
<dbReference type="AlphaFoldDB" id="A0A1E7FSR2"/>
<dbReference type="InterPro" id="IPR027038">
    <property type="entry name" value="RanGap"/>
</dbReference>
<dbReference type="Gene3D" id="3.80.10.10">
    <property type="entry name" value="Ribonuclease Inhibitor"/>
    <property type="match status" value="1"/>
</dbReference>
<reference evidence="4 5" key="1">
    <citation type="submission" date="2016-09" db="EMBL/GenBank/DDBJ databases">
        <title>Extensive genetic diversity and differential bi-allelic expression allows diatom success in the polar Southern Ocean.</title>
        <authorList>
            <consortium name="DOE Joint Genome Institute"/>
            <person name="Mock T."/>
            <person name="Otillar R.P."/>
            <person name="Strauss J."/>
            <person name="Dupont C."/>
            <person name="Frickenhaus S."/>
            <person name="Maumus F."/>
            <person name="Mcmullan M."/>
            <person name="Sanges R."/>
            <person name="Schmutz J."/>
            <person name="Toseland A."/>
            <person name="Valas R."/>
            <person name="Veluchamy A."/>
            <person name="Ward B.J."/>
            <person name="Allen A."/>
            <person name="Barry K."/>
            <person name="Falciatore A."/>
            <person name="Ferrante M."/>
            <person name="Fortunato A.E."/>
            <person name="Gloeckner G."/>
            <person name="Gruber A."/>
            <person name="Hipkin R."/>
            <person name="Janech M."/>
            <person name="Kroth P."/>
            <person name="Leese F."/>
            <person name="Lindquist E."/>
            <person name="Lyon B.R."/>
            <person name="Martin J."/>
            <person name="Mayer C."/>
            <person name="Parker M."/>
            <person name="Quesneville H."/>
            <person name="Raymond J."/>
            <person name="Uhlig C."/>
            <person name="Valentin K.U."/>
            <person name="Worden A.Z."/>
            <person name="Armbrust E.V."/>
            <person name="Bowler C."/>
            <person name="Green B."/>
            <person name="Moulton V."/>
            <person name="Van Oosterhout C."/>
            <person name="Grigoriev I."/>
        </authorList>
    </citation>
    <scope>NUCLEOTIDE SEQUENCE [LARGE SCALE GENOMIC DNA]</scope>
    <source>
        <strain evidence="4 5">CCMP1102</strain>
    </source>
</reference>
<dbReference type="InterPro" id="IPR032675">
    <property type="entry name" value="LRR_dom_sf"/>
</dbReference>
<accession>A0A1E7FSR2</accession>
<dbReference type="KEGG" id="fcy:FRACYDRAFT_267888"/>
<dbReference type="PANTHER" id="PTHR24113">
    <property type="entry name" value="RAN GTPASE-ACTIVATING PROTEIN 1"/>
    <property type="match status" value="1"/>
</dbReference>
<dbReference type="OrthoDB" id="120976at2759"/>
<evidence type="ECO:0000256" key="2">
    <source>
        <dbReference type="ARBA" id="ARBA00022614"/>
    </source>
</evidence>
<dbReference type="InParanoid" id="A0A1E7FSR2"/>
<dbReference type="Pfam" id="PF13516">
    <property type="entry name" value="LRR_6"/>
    <property type="match status" value="3"/>
</dbReference>
<dbReference type="InterPro" id="IPR001611">
    <property type="entry name" value="Leu-rich_rpt"/>
</dbReference>
<proteinExistence type="predicted"/>
<dbReference type="GO" id="GO:0005829">
    <property type="term" value="C:cytosol"/>
    <property type="evidence" value="ECO:0007669"/>
    <property type="project" value="TreeGrafter"/>
</dbReference>
<evidence type="ECO:0000313" key="5">
    <source>
        <dbReference type="Proteomes" id="UP000095751"/>
    </source>
</evidence>
<gene>
    <name evidence="4" type="ORF">FRACYDRAFT_267888</name>
</gene>
<keyword evidence="3" id="KW-0677">Repeat</keyword>
<dbReference type="GO" id="GO:0006913">
    <property type="term" value="P:nucleocytoplasmic transport"/>
    <property type="evidence" value="ECO:0007669"/>
    <property type="project" value="TreeGrafter"/>
</dbReference>
<feature type="non-terminal residue" evidence="4">
    <location>
        <position position="185"/>
    </location>
</feature>